<name>A0A317CMR8_9GAMM</name>
<proteinExistence type="predicted"/>
<keyword evidence="2" id="KW-1185">Reference proteome</keyword>
<dbReference type="EMBL" id="QGKM01000010">
    <property type="protein sequence ID" value="PWQ99507.1"/>
    <property type="molecule type" value="Genomic_DNA"/>
</dbReference>
<evidence type="ECO:0000313" key="1">
    <source>
        <dbReference type="EMBL" id="PWQ99507.1"/>
    </source>
</evidence>
<dbReference type="AlphaFoldDB" id="A0A317CMR8"/>
<organism evidence="1 2">
    <name type="scientific">Leucothrix pacifica</name>
    <dbReference type="NCBI Taxonomy" id="1247513"/>
    <lineage>
        <taxon>Bacteria</taxon>
        <taxon>Pseudomonadati</taxon>
        <taxon>Pseudomonadota</taxon>
        <taxon>Gammaproteobacteria</taxon>
        <taxon>Thiotrichales</taxon>
        <taxon>Thiotrichaceae</taxon>
        <taxon>Leucothrix</taxon>
    </lineage>
</organism>
<accession>A0A317CMR8</accession>
<gene>
    <name evidence="1" type="ORF">DKW60_05710</name>
</gene>
<sequence length="224" mass="25314">MGQTERGSYIVKVISPLPLELEDKNLTLPSIPEKTPFERLAVESTFRGMIALNDVVAEIEKKGKFYFDPFLERVIDGVNADLCEAIIGKKEHEQLPLNFSVAWSPAFKIDISSDLTERVYFSANSYQYIREAAEQFRRIEPEEVSIIGYVIKLHKESKVGDGDITLATTISGKNRKITIYLESVEYRKATEAHDKWLEVEATGILEKGKLVSVTSFSLLNGMFD</sequence>
<evidence type="ECO:0000313" key="2">
    <source>
        <dbReference type="Proteomes" id="UP000245539"/>
    </source>
</evidence>
<comment type="caution">
    <text evidence="1">The sequence shown here is derived from an EMBL/GenBank/DDBJ whole genome shotgun (WGS) entry which is preliminary data.</text>
</comment>
<protein>
    <submittedName>
        <fullName evidence="1">Uncharacterized protein</fullName>
    </submittedName>
</protein>
<dbReference type="Proteomes" id="UP000245539">
    <property type="component" value="Unassembled WGS sequence"/>
</dbReference>
<reference evidence="1 2" key="1">
    <citation type="submission" date="2018-05" db="EMBL/GenBank/DDBJ databases">
        <title>Leucothrix arctica sp. nov., isolated from Arctic seawater.</title>
        <authorList>
            <person name="Choi A."/>
            <person name="Baek K."/>
        </authorList>
    </citation>
    <scope>NUCLEOTIDE SEQUENCE [LARGE SCALE GENOMIC DNA]</scope>
    <source>
        <strain evidence="1 2">JCM 18388</strain>
    </source>
</reference>